<accession>A0A9N8J316</accession>
<comment type="caution">
    <text evidence="1">The sequence shown here is derived from an EMBL/GenBank/DDBJ whole genome shotgun (WGS) entry which is preliminary data.</text>
</comment>
<dbReference type="RefSeq" id="WP_180857805.1">
    <property type="nucleotide sequence ID" value="NZ_CAIJDE010000043.1"/>
</dbReference>
<name>A0A9N8J316_9FLAO</name>
<gene>
    <name evidence="1" type="ORF">FLAPXU55_02333</name>
</gene>
<evidence type="ECO:0000313" key="2">
    <source>
        <dbReference type="Proteomes" id="UP000533639"/>
    </source>
</evidence>
<dbReference type="AlphaFoldDB" id="A0A9N8J316"/>
<organism evidence="1 2">
    <name type="scientific">Flavobacterium panici</name>
    <dbReference type="NCBI Taxonomy" id="2654843"/>
    <lineage>
        <taxon>Bacteria</taxon>
        <taxon>Pseudomonadati</taxon>
        <taxon>Bacteroidota</taxon>
        <taxon>Flavobacteriia</taxon>
        <taxon>Flavobacteriales</taxon>
        <taxon>Flavobacteriaceae</taxon>
        <taxon>Flavobacterium</taxon>
    </lineage>
</organism>
<proteinExistence type="predicted"/>
<dbReference type="Proteomes" id="UP000533639">
    <property type="component" value="Unassembled WGS sequence"/>
</dbReference>
<sequence length="116" mass="12790">MKIYDIGSLVGNIADSQYKNSLHILIVGKSGAIGSPFKGFPEQPINENSNNVKVLKPIFSAVEGNQWFCVDMQPLRNALENKEIIVIDVTLSRIINGFDFVVVIPKVTAAKFPKTE</sequence>
<evidence type="ECO:0000313" key="1">
    <source>
        <dbReference type="EMBL" id="CAC9974636.1"/>
    </source>
</evidence>
<dbReference type="EMBL" id="CAIJDE010000043">
    <property type="protein sequence ID" value="CAC9974636.1"/>
    <property type="molecule type" value="Genomic_DNA"/>
</dbReference>
<protein>
    <submittedName>
        <fullName evidence="1">Uncharacterized protein</fullName>
    </submittedName>
</protein>
<keyword evidence="2" id="KW-1185">Reference proteome</keyword>
<reference evidence="1 2" key="1">
    <citation type="submission" date="2020-06" db="EMBL/GenBank/DDBJ databases">
        <authorList>
            <person name="Criscuolo A."/>
        </authorList>
    </citation>
    <scope>NUCLEOTIDE SEQUENCE [LARGE SCALE GENOMIC DNA]</scope>
    <source>
        <strain evidence="1">PXU-55</strain>
    </source>
</reference>